<feature type="region of interest" description="Disordered" evidence="1">
    <location>
        <begin position="37"/>
        <end position="98"/>
    </location>
</feature>
<dbReference type="AlphaFoldDB" id="A0A8B6FYT8"/>
<protein>
    <submittedName>
        <fullName evidence="2">Uncharacterized protein</fullName>
    </submittedName>
</protein>
<sequence length="98" mass="10914">MADSNIGNSTSERNNFAEMVKRRTKEIYKIKSGKVSETVGNHDTDMNNRSINRSSDAMRMPGGSGILRMSGNPESESETNENENNNSPTMKDMIEQVL</sequence>
<proteinExistence type="predicted"/>
<organism evidence="2 3">
    <name type="scientific">Mytilus galloprovincialis</name>
    <name type="common">Mediterranean mussel</name>
    <dbReference type="NCBI Taxonomy" id="29158"/>
    <lineage>
        <taxon>Eukaryota</taxon>
        <taxon>Metazoa</taxon>
        <taxon>Spiralia</taxon>
        <taxon>Lophotrochozoa</taxon>
        <taxon>Mollusca</taxon>
        <taxon>Bivalvia</taxon>
        <taxon>Autobranchia</taxon>
        <taxon>Pteriomorphia</taxon>
        <taxon>Mytilida</taxon>
        <taxon>Mytiloidea</taxon>
        <taxon>Mytilidae</taxon>
        <taxon>Mytilinae</taxon>
        <taxon>Mytilus</taxon>
    </lineage>
</organism>
<keyword evidence="3" id="KW-1185">Reference proteome</keyword>
<accession>A0A8B6FYT8</accession>
<evidence type="ECO:0000313" key="3">
    <source>
        <dbReference type="Proteomes" id="UP000596742"/>
    </source>
</evidence>
<name>A0A8B6FYT8_MYTGA</name>
<evidence type="ECO:0000256" key="1">
    <source>
        <dbReference type="SAM" id="MobiDB-lite"/>
    </source>
</evidence>
<dbReference type="EMBL" id="UYJE01007590">
    <property type="protein sequence ID" value="VDI56195.1"/>
    <property type="molecule type" value="Genomic_DNA"/>
</dbReference>
<dbReference type="Proteomes" id="UP000596742">
    <property type="component" value="Unassembled WGS sequence"/>
</dbReference>
<comment type="caution">
    <text evidence="2">The sequence shown here is derived from an EMBL/GenBank/DDBJ whole genome shotgun (WGS) entry which is preliminary data.</text>
</comment>
<reference evidence="2" key="1">
    <citation type="submission" date="2018-11" db="EMBL/GenBank/DDBJ databases">
        <authorList>
            <person name="Alioto T."/>
            <person name="Alioto T."/>
        </authorList>
    </citation>
    <scope>NUCLEOTIDE SEQUENCE</scope>
</reference>
<gene>
    <name evidence="2" type="ORF">MGAL_10B026398</name>
</gene>
<evidence type="ECO:0000313" key="2">
    <source>
        <dbReference type="EMBL" id="VDI56195.1"/>
    </source>
</evidence>